<dbReference type="InterPro" id="IPR013096">
    <property type="entry name" value="Cupin_2"/>
</dbReference>
<feature type="domain" description="Cupin type-2" evidence="1">
    <location>
        <begin position="34"/>
        <end position="92"/>
    </location>
</feature>
<sequence length="105" mass="11642">MTQTWKNLADFIEYPRSGILSKEIIKTGNTNVSLFSMTKGSEITEHTSTKEGFVYVLEGIGVFNLAGEEISMRPGIFIFLKKGVVHSIKANDNLIFLLSLSNINS</sequence>
<comment type="caution">
    <text evidence="2">The sequence shown here is derived from an EMBL/GenBank/DDBJ whole genome shotgun (WGS) entry which is preliminary data.</text>
</comment>
<dbReference type="STRING" id="1797533.A2731_03560"/>
<dbReference type="SUPFAM" id="SSF51182">
    <property type="entry name" value="RmlC-like cupins"/>
    <property type="match status" value="1"/>
</dbReference>
<evidence type="ECO:0000313" key="3">
    <source>
        <dbReference type="Proteomes" id="UP000176241"/>
    </source>
</evidence>
<protein>
    <recommendedName>
        <fullName evidence="1">Cupin type-2 domain-containing protein</fullName>
    </recommendedName>
</protein>
<proteinExistence type="predicted"/>
<dbReference type="EMBL" id="MHIC01000053">
    <property type="protein sequence ID" value="OGY43133.1"/>
    <property type="molecule type" value="Genomic_DNA"/>
</dbReference>
<accession>A0A1G1XSU9</accession>
<name>A0A1G1XSU9_9BACT</name>
<dbReference type="AlphaFoldDB" id="A0A1G1XSU9"/>
<dbReference type="PANTHER" id="PTHR37694">
    <property type="entry name" value="SLR8022 PROTEIN"/>
    <property type="match status" value="1"/>
</dbReference>
<dbReference type="Gene3D" id="2.60.120.10">
    <property type="entry name" value="Jelly Rolls"/>
    <property type="match status" value="1"/>
</dbReference>
<evidence type="ECO:0000313" key="2">
    <source>
        <dbReference type="EMBL" id="OGY43133.1"/>
    </source>
</evidence>
<gene>
    <name evidence="2" type="ORF">A2731_03560</name>
</gene>
<reference evidence="2 3" key="1">
    <citation type="journal article" date="2016" name="Nat. Commun.">
        <title>Thousands of microbial genomes shed light on interconnected biogeochemical processes in an aquifer system.</title>
        <authorList>
            <person name="Anantharaman K."/>
            <person name="Brown C.T."/>
            <person name="Hug L.A."/>
            <person name="Sharon I."/>
            <person name="Castelle C.J."/>
            <person name="Probst A.J."/>
            <person name="Thomas B.C."/>
            <person name="Singh A."/>
            <person name="Wilkins M.J."/>
            <person name="Karaoz U."/>
            <person name="Brodie E.L."/>
            <person name="Williams K.H."/>
            <person name="Hubbard S.S."/>
            <person name="Banfield J.F."/>
        </authorList>
    </citation>
    <scope>NUCLEOTIDE SEQUENCE [LARGE SCALE GENOMIC DNA]</scope>
</reference>
<evidence type="ECO:0000259" key="1">
    <source>
        <dbReference type="Pfam" id="PF07883"/>
    </source>
</evidence>
<dbReference type="InterPro" id="IPR011051">
    <property type="entry name" value="RmlC_Cupin_sf"/>
</dbReference>
<dbReference type="PANTHER" id="PTHR37694:SF1">
    <property type="entry name" value="SLR8022 PROTEIN"/>
    <property type="match status" value="1"/>
</dbReference>
<dbReference type="CDD" id="cd02230">
    <property type="entry name" value="cupin_HP0902-like"/>
    <property type="match status" value="1"/>
</dbReference>
<dbReference type="Proteomes" id="UP000176241">
    <property type="component" value="Unassembled WGS sequence"/>
</dbReference>
<organism evidence="2 3">
    <name type="scientific">Candidatus Buchananbacteria bacterium RIFCSPHIGHO2_01_FULL_39_8</name>
    <dbReference type="NCBI Taxonomy" id="1797533"/>
    <lineage>
        <taxon>Bacteria</taxon>
        <taxon>Candidatus Buchananiibacteriota</taxon>
    </lineage>
</organism>
<dbReference type="Pfam" id="PF07883">
    <property type="entry name" value="Cupin_2"/>
    <property type="match status" value="1"/>
</dbReference>
<dbReference type="InterPro" id="IPR014710">
    <property type="entry name" value="RmlC-like_jellyroll"/>
</dbReference>